<dbReference type="AlphaFoldDB" id="A0AA88QKL9"/>
<dbReference type="InterPro" id="IPR038944">
    <property type="entry name" value="OEP7-like"/>
</dbReference>
<sequence length="81" mass="8719">MREAAKNAMRSGLVVIGAVAFGYLSLQIGFKPYLEKAESLVHTTPLQSDPSPPPPAYFDDAHAHSQIISDEVEGFSTRGDS</sequence>
<gene>
    <name evidence="2" type="ORF">RJ640_028904</name>
</gene>
<evidence type="ECO:0000256" key="1">
    <source>
        <dbReference type="SAM" id="Phobius"/>
    </source>
</evidence>
<reference evidence="2" key="1">
    <citation type="submission" date="2022-12" db="EMBL/GenBank/DDBJ databases">
        <title>Draft genome assemblies for two species of Escallonia (Escalloniales).</title>
        <authorList>
            <person name="Chanderbali A."/>
            <person name="Dervinis C."/>
            <person name="Anghel I."/>
            <person name="Soltis D."/>
            <person name="Soltis P."/>
            <person name="Zapata F."/>
        </authorList>
    </citation>
    <scope>NUCLEOTIDE SEQUENCE</scope>
    <source>
        <strain evidence="2">UCBG92.1500</strain>
        <tissue evidence="2">Leaf</tissue>
    </source>
</reference>
<keyword evidence="1" id="KW-1133">Transmembrane helix</keyword>
<evidence type="ECO:0000313" key="3">
    <source>
        <dbReference type="Proteomes" id="UP001187471"/>
    </source>
</evidence>
<accession>A0AA88QKL9</accession>
<dbReference type="PANTHER" id="PTHR33982:SF4">
    <property type="entry name" value="TRANSMEMBRANE PROTEIN"/>
    <property type="match status" value="1"/>
</dbReference>
<dbReference type="Proteomes" id="UP001187471">
    <property type="component" value="Unassembled WGS sequence"/>
</dbReference>
<evidence type="ECO:0000313" key="2">
    <source>
        <dbReference type="EMBL" id="KAK2966894.1"/>
    </source>
</evidence>
<proteinExistence type="predicted"/>
<keyword evidence="1" id="KW-0472">Membrane</keyword>
<organism evidence="2 3">
    <name type="scientific">Escallonia rubra</name>
    <dbReference type="NCBI Taxonomy" id="112253"/>
    <lineage>
        <taxon>Eukaryota</taxon>
        <taxon>Viridiplantae</taxon>
        <taxon>Streptophyta</taxon>
        <taxon>Embryophyta</taxon>
        <taxon>Tracheophyta</taxon>
        <taxon>Spermatophyta</taxon>
        <taxon>Magnoliopsida</taxon>
        <taxon>eudicotyledons</taxon>
        <taxon>Gunneridae</taxon>
        <taxon>Pentapetalae</taxon>
        <taxon>asterids</taxon>
        <taxon>campanulids</taxon>
        <taxon>Escalloniales</taxon>
        <taxon>Escalloniaceae</taxon>
        <taxon>Escallonia</taxon>
    </lineage>
</organism>
<dbReference type="PANTHER" id="PTHR33982">
    <property type="entry name" value="OUTER ENVELOPE MEMBRANE PROTEIN 7-RELATED"/>
    <property type="match status" value="1"/>
</dbReference>
<keyword evidence="3" id="KW-1185">Reference proteome</keyword>
<comment type="caution">
    <text evidence="2">The sequence shown here is derived from an EMBL/GenBank/DDBJ whole genome shotgun (WGS) entry which is preliminary data.</text>
</comment>
<feature type="transmembrane region" description="Helical" evidence="1">
    <location>
        <begin position="12"/>
        <end position="30"/>
    </location>
</feature>
<protein>
    <submittedName>
        <fullName evidence="2">Uncharacterized protein</fullName>
    </submittedName>
</protein>
<name>A0AA88QKL9_9ASTE</name>
<dbReference type="EMBL" id="JAVXUO010003084">
    <property type="protein sequence ID" value="KAK2966894.1"/>
    <property type="molecule type" value="Genomic_DNA"/>
</dbReference>
<keyword evidence="1" id="KW-0812">Transmembrane</keyword>